<name>A0A813F0T1_POLGL</name>
<dbReference type="InterPro" id="IPR011990">
    <property type="entry name" value="TPR-like_helical_dom_sf"/>
</dbReference>
<comment type="caution">
    <text evidence="2">The sequence shown here is derived from an EMBL/GenBank/DDBJ whole genome shotgun (WGS) entry which is preliminary data.</text>
</comment>
<dbReference type="Gene3D" id="1.25.40.10">
    <property type="entry name" value="Tetratricopeptide repeat domain"/>
    <property type="match status" value="1"/>
</dbReference>
<proteinExistence type="predicted"/>
<sequence length="180" mass="18354">PDRLSFGAAIGACARAERRKVATASPLPSAPDGLPLWGLALSLLREALDMGLRPDLAAVNGAMLGALSVGRWEHAFALLSSAVLFGMVPDSTSFGALIAASEQRDTGGMETFLLQGMAQHVASDSAQDVASAAGGSRIPRSVGSALSVPPSVQRRGSSLAGLLSSRPGSTQKKCSKSLRA</sequence>
<protein>
    <submittedName>
        <fullName evidence="2">Uncharacterized protein</fullName>
    </submittedName>
</protein>
<evidence type="ECO:0000313" key="2">
    <source>
        <dbReference type="EMBL" id="CAE8607838.1"/>
    </source>
</evidence>
<evidence type="ECO:0000313" key="3">
    <source>
        <dbReference type="Proteomes" id="UP000654075"/>
    </source>
</evidence>
<dbReference type="AlphaFoldDB" id="A0A813F0T1"/>
<evidence type="ECO:0000256" key="1">
    <source>
        <dbReference type="SAM" id="MobiDB-lite"/>
    </source>
</evidence>
<gene>
    <name evidence="2" type="ORF">PGLA1383_LOCUS25744</name>
</gene>
<dbReference type="EMBL" id="CAJNNV010022143">
    <property type="protein sequence ID" value="CAE8607838.1"/>
    <property type="molecule type" value="Genomic_DNA"/>
</dbReference>
<feature type="compositionally biased region" description="Low complexity" evidence="1">
    <location>
        <begin position="154"/>
        <end position="169"/>
    </location>
</feature>
<accession>A0A813F0T1</accession>
<keyword evidence="3" id="KW-1185">Reference proteome</keyword>
<feature type="region of interest" description="Disordered" evidence="1">
    <location>
        <begin position="133"/>
        <end position="180"/>
    </location>
</feature>
<feature type="non-terminal residue" evidence="2">
    <location>
        <position position="1"/>
    </location>
</feature>
<organism evidence="2 3">
    <name type="scientific">Polarella glacialis</name>
    <name type="common">Dinoflagellate</name>
    <dbReference type="NCBI Taxonomy" id="89957"/>
    <lineage>
        <taxon>Eukaryota</taxon>
        <taxon>Sar</taxon>
        <taxon>Alveolata</taxon>
        <taxon>Dinophyceae</taxon>
        <taxon>Suessiales</taxon>
        <taxon>Suessiaceae</taxon>
        <taxon>Polarella</taxon>
    </lineage>
</organism>
<reference evidence="2" key="1">
    <citation type="submission" date="2021-02" db="EMBL/GenBank/DDBJ databases">
        <authorList>
            <person name="Dougan E. K."/>
            <person name="Rhodes N."/>
            <person name="Thang M."/>
            <person name="Chan C."/>
        </authorList>
    </citation>
    <scope>NUCLEOTIDE SEQUENCE</scope>
</reference>
<dbReference type="Proteomes" id="UP000654075">
    <property type="component" value="Unassembled WGS sequence"/>
</dbReference>